<sequence length="115" mass="13087">MQAAIELGPALAVMLAGLSIINILYTWWRTRDQNVETRFKAGSERMDRLDHRLGSVEQTLRGQPTKEDIHSLALAMERLEGSVGMLRTAHNATIEASKRQDIVLTRVEQYLLERK</sequence>
<name>A0A6B3RNF8_9RHOB</name>
<keyword evidence="1" id="KW-0472">Membrane</keyword>
<comment type="caution">
    <text evidence="2">The sequence shown here is derived from an EMBL/GenBank/DDBJ whole genome shotgun (WGS) entry which is preliminary data.</text>
</comment>
<dbReference type="EMBL" id="JAAIKE010000005">
    <property type="protein sequence ID" value="NEX47617.1"/>
    <property type="molecule type" value="Genomic_DNA"/>
</dbReference>
<organism evidence="2 3">
    <name type="scientific">Pseudotabrizicola algicola</name>
    <dbReference type="NCBI Taxonomy" id="2709381"/>
    <lineage>
        <taxon>Bacteria</taxon>
        <taxon>Pseudomonadati</taxon>
        <taxon>Pseudomonadota</taxon>
        <taxon>Alphaproteobacteria</taxon>
        <taxon>Rhodobacterales</taxon>
        <taxon>Paracoccaceae</taxon>
        <taxon>Pseudotabrizicola</taxon>
    </lineage>
</organism>
<evidence type="ECO:0000313" key="3">
    <source>
        <dbReference type="Proteomes" id="UP000481421"/>
    </source>
</evidence>
<evidence type="ECO:0000256" key="1">
    <source>
        <dbReference type="SAM" id="Phobius"/>
    </source>
</evidence>
<dbReference type="Proteomes" id="UP000481421">
    <property type="component" value="Unassembled WGS sequence"/>
</dbReference>
<keyword evidence="1" id="KW-0812">Transmembrane</keyword>
<gene>
    <name evidence="2" type="ORF">G3572_15500</name>
</gene>
<protein>
    <submittedName>
        <fullName evidence="2">DUF2730 domain-containing protein</fullName>
    </submittedName>
</protein>
<reference evidence="2 3" key="1">
    <citation type="submission" date="2020-02" db="EMBL/GenBank/DDBJ databases">
        <title>Rhodobacter algicola sp. nov., isolated from microalga culture.</title>
        <authorList>
            <person name="Park C.-Y."/>
        </authorList>
    </citation>
    <scope>NUCLEOTIDE SEQUENCE [LARGE SCALE GENOMIC DNA]</scope>
    <source>
        <strain evidence="2 3">ETT8</strain>
    </source>
</reference>
<evidence type="ECO:0000313" key="2">
    <source>
        <dbReference type="EMBL" id="NEX47617.1"/>
    </source>
</evidence>
<proteinExistence type="predicted"/>
<keyword evidence="1" id="KW-1133">Transmembrane helix</keyword>
<dbReference type="RefSeq" id="WP_164613521.1">
    <property type="nucleotide sequence ID" value="NZ_JAAIKE010000005.1"/>
</dbReference>
<dbReference type="AlphaFoldDB" id="A0A6B3RNF8"/>
<accession>A0A6B3RNF8</accession>
<feature type="transmembrane region" description="Helical" evidence="1">
    <location>
        <begin position="7"/>
        <end position="28"/>
    </location>
</feature>
<keyword evidence="3" id="KW-1185">Reference proteome</keyword>